<keyword evidence="8" id="KW-0539">Nucleus</keyword>
<evidence type="ECO:0000256" key="6">
    <source>
        <dbReference type="ARBA" id="ARBA00023015"/>
    </source>
</evidence>
<dbReference type="STRING" id="246409.I1BPE0"/>
<dbReference type="Gene3D" id="3.40.50.150">
    <property type="entry name" value="Vaccinia Virus protein VP39"/>
    <property type="match status" value="2"/>
</dbReference>
<sequence>MGKLMLKSKQQTPAKQPTLTEEPFAGLFRMRKNRMQDGVLNEETTVTANKFTFRFLPENDKKNYRISSNGRKTRWDVSVHKDKQEEQSNSEEIIPKENPKSEKTPSQNQEEDIFDDAESLTSLDSLQSDDDVLGPWIELGMIHPSKKQEDCKDCIQLNHKDRNPLDSVRPCSTCTDQWRELFQELVEKIQQHTPQTTKKKKVKLSSKEEETKIPSIKETTKTSSKNNAKFNNKESSEKRSRGKKSITIPPTQSKHSQSTNRKMMDFVSTGAFMTRKTAETLADPENGFYPNPYGYIHHQIVEVLNINGIWYRGTLEMMDKGKVLVKYSDWDDQEEWVIMGSRRLRIVPLEIIAKEKDEETKGQQEVNSLAIKDAPTLIPRVKISGKEDDYVSCTLDKDPQQLFNDNEVFMTRRMARALVDEHGFRPNSFGYRRNRPVAVVFNIKDKECIGYLREMRKDQVRVWYPDLHQSEWIVMGSRRLRLLKPEEEEKYKKEVDLDAQEVPVPIQKPTEHKEKQPEASKPKKGRSLKKIKAKSVPEPEMASEEETVASTPPSSVVVKEDQTSEKDSIKLSNSSSFLTTGAFATRRAMRQLQDENGFVPNPYNYTYNQSVEILNTRSGKTHFWECGKLVAMRPGQVKVHYDGWDDAYDEWIMVGSRRIRVLSKKEEEDKQKRYNDLLVAESNPEVQDEVKRKRKHQVIRPEDYQKLGLLENEQVIKKKKIKEPTYIESDSSSEEEFNPKRRSKKASNSHQKKKKAATKQPIVEEEPPVLEEEKQIISLRVAQAKASEKYEFVANVYGYDYMQHITILHLDKKLYEGRLVSMHKNKVKVHYCGWPDAFDEYITVGSRRIQPIENDHQVECNEPDYRERYEKMMQDGPVETCQHKHQPPVSKKLNRKRLTLEDVQDEEGEAAQVEYYKGPTNEDDEIEDTIVVVEMDSWRVYCNQCNVIIKQFRYYCTYCENPSIGHDYRSFELCLRCFDQNFPFWHEHPRSSFAIQAVIDAEIGPRPIKGELVTVWEEDVLEEEPLQEDTNASNIFTGEIPIDSDQGYKYLKRWKRRKVCAFCNDDDDTSEELGQFIGPFVIATYNKNGVEKKRSFWAHDACARYSPEVFCTPEGKWYNVTLALRRGRGMRCYTCKEKGATIGCFESKCSKSFHLPCSKKPVSYFKSGVIFWCRIHEAYYNKKDTYVNVFNCDGCGKKMEDESWFTCVPCSSSSYFSSFDLCSECYEKFPSDHPHNEDEFEETSLAILKEMEAQKAREAAKKKEEAREANAKKKKKSLFPRKRRKLPDGSTPISCCYCGTFEAESWRKGYDGGVIMCNPCFELALMVDNDERPSSDMPLVIHNTEQQYMTSIEDYSHKPYFTRDTATKVNNDSAVGQRLGSYEPQPNQLFSLTFDSTYFDIPGRAPRWATHSGTDYHGTWLPQTVRRAILKYTSKDERILSNFLGRGTDAIECFLLQRRCIGVDINPAAISLSQRNCCFEIPPGLTSAEYRPIIAQADSRQLTGALFTDESFHHILSHPPYKDCVTYSTHLEGDLSRFTSIEEFNREYTKVVEESWRLLKMSRRLTLGIGDNREHCFYIPVGYHMFRIYIDEGFELEELVIKRQRYCSAFGLGTYLCVQFDFLVFTHEFIATFRKIPKENIDRMLIKDDQDECIATKRTLHGVPSSAIMRKSVVMGTVWVFKPTEAFRFDQLCISRMVERFGKDDGNWEHIELDLLVNLSVDEETPKDEEEKEDLISDYEKQRLKRIEENNKTLLKLGLISELSEKSDDVIHYENMINKIPYSDSDLVLMVIGHQKVEPQSINAYRKTLVSIAREATQRLAPKGMLIIGTQDIRDPVNGKLWPMSMLVLEDIERELGRDEIRLKELVVTVPDGYSKDRQQKFPLEQEEEEVIDIETIDDFVPIVHAVYLIFQRL</sequence>
<dbReference type="SUPFAM" id="SSF54160">
    <property type="entry name" value="Chromo domain-like"/>
    <property type="match status" value="1"/>
</dbReference>
<dbReference type="Gene3D" id="2.30.30.140">
    <property type="match status" value="3"/>
</dbReference>
<feature type="compositionally biased region" description="Basic and acidic residues" evidence="9">
    <location>
        <begin position="93"/>
        <end position="103"/>
    </location>
</feature>
<keyword evidence="4" id="KW-0863">Zinc-finger</keyword>
<feature type="compositionally biased region" description="Basic and acidic residues" evidence="9">
    <location>
        <begin position="509"/>
        <end position="521"/>
    </location>
</feature>
<dbReference type="SMART" id="SM00291">
    <property type="entry name" value="ZnF_ZZ"/>
    <property type="match status" value="2"/>
</dbReference>
<feature type="compositionally biased region" description="Low complexity" evidence="9">
    <location>
        <begin position="548"/>
        <end position="557"/>
    </location>
</feature>
<dbReference type="PANTHER" id="PTHR45888:SF5">
    <property type="entry name" value="D4, ISOFORM A"/>
    <property type="match status" value="1"/>
</dbReference>
<evidence type="ECO:0000256" key="4">
    <source>
        <dbReference type="ARBA" id="ARBA00022771"/>
    </source>
</evidence>
<feature type="compositionally biased region" description="Basic and acidic residues" evidence="9">
    <location>
        <begin position="1257"/>
        <end position="1271"/>
    </location>
</feature>
<keyword evidence="12" id="KW-1185">Reference proteome</keyword>
<dbReference type="Gene3D" id="3.30.40.10">
    <property type="entry name" value="Zinc/RING finger domain, C3HC4 (zinc finger)"/>
    <property type="match status" value="1"/>
</dbReference>
<evidence type="ECO:0000256" key="1">
    <source>
        <dbReference type="ARBA" id="ARBA00004123"/>
    </source>
</evidence>
<feature type="compositionally biased region" description="Basic and acidic residues" evidence="9">
    <location>
        <begin position="558"/>
        <end position="569"/>
    </location>
</feature>
<dbReference type="InterPro" id="IPR001965">
    <property type="entry name" value="Znf_PHD"/>
</dbReference>
<feature type="region of interest" description="Disordered" evidence="9">
    <location>
        <begin position="62"/>
        <end position="111"/>
    </location>
</feature>
<reference evidence="11 12" key="1">
    <citation type="journal article" date="2009" name="PLoS Genet.">
        <title>Genomic analysis of the basal lineage fungus Rhizopus oryzae reveals a whole-genome duplication.</title>
        <authorList>
            <person name="Ma L.-J."/>
            <person name="Ibrahim A.S."/>
            <person name="Skory C."/>
            <person name="Grabherr M.G."/>
            <person name="Burger G."/>
            <person name="Butler M."/>
            <person name="Elias M."/>
            <person name="Idnurm A."/>
            <person name="Lang B.F."/>
            <person name="Sone T."/>
            <person name="Abe A."/>
            <person name="Calvo S.E."/>
            <person name="Corrochano L.M."/>
            <person name="Engels R."/>
            <person name="Fu J."/>
            <person name="Hansberg W."/>
            <person name="Kim J.-M."/>
            <person name="Kodira C.D."/>
            <person name="Koehrsen M.J."/>
            <person name="Liu B."/>
            <person name="Miranda-Saavedra D."/>
            <person name="O'Leary S."/>
            <person name="Ortiz-Castellanos L."/>
            <person name="Poulter R."/>
            <person name="Rodriguez-Romero J."/>
            <person name="Ruiz-Herrera J."/>
            <person name="Shen Y.-Q."/>
            <person name="Zeng Q."/>
            <person name="Galagan J."/>
            <person name="Birren B.W."/>
            <person name="Cuomo C.A."/>
            <person name="Wickes B.L."/>
        </authorList>
    </citation>
    <scope>NUCLEOTIDE SEQUENCE [LARGE SCALE GENOMIC DNA]</scope>
    <source>
        <strain evidence="12">RA 99-880 / ATCC MYA-4621 / FGSC 9543 / NRRL 43880</strain>
    </source>
</reference>
<dbReference type="GO" id="GO:0005634">
    <property type="term" value="C:nucleus"/>
    <property type="evidence" value="ECO:0007669"/>
    <property type="project" value="UniProtKB-SubCell"/>
</dbReference>
<dbReference type="PROSITE" id="PS51805">
    <property type="entry name" value="EPHD"/>
    <property type="match status" value="1"/>
</dbReference>
<evidence type="ECO:0000256" key="8">
    <source>
        <dbReference type="ARBA" id="ARBA00023242"/>
    </source>
</evidence>
<keyword evidence="5" id="KW-0862">Zinc</keyword>
<evidence type="ECO:0000256" key="9">
    <source>
        <dbReference type="SAM" id="MobiDB-lite"/>
    </source>
</evidence>
<dbReference type="Proteomes" id="UP000009138">
    <property type="component" value="Unassembled WGS sequence"/>
</dbReference>
<dbReference type="SUPFAM" id="SSF57850">
    <property type="entry name" value="RING/U-box"/>
    <property type="match status" value="2"/>
</dbReference>
<dbReference type="InterPro" id="IPR029063">
    <property type="entry name" value="SAM-dependent_MTases_sf"/>
</dbReference>
<dbReference type="VEuPathDB" id="FungiDB:RO3G_02774"/>
<feature type="region of interest" description="Disordered" evidence="9">
    <location>
        <begin position="727"/>
        <end position="766"/>
    </location>
</feature>
<name>I1BPE0_RHIO9</name>
<evidence type="ECO:0000256" key="2">
    <source>
        <dbReference type="ARBA" id="ARBA00022723"/>
    </source>
</evidence>
<evidence type="ECO:0000256" key="7">
    <source>
        <dbReference type="ARBA" id="ARBA00023163"/>
    </source>
</evidence>
<evidence type="ECO:0000256" key="5">
    <source>
        <dbReference type="ARBA" id="ARBA00022833"/>
    </source>
</evidence>
<dbReference type="OMA" id="PIVHAIY"/>
<feature type="compositionally biased region" description="Basic residues" evidence="9">
    <location>
        <begin position="522"/>
        <end position="533"/>
    </location>
</feature>
<dbReference type="Pfam" id="PF13771">
    <property type="entry name" value="zf-HC5HC2H"/>
    <property type="match status" value="1"/>
</dbReference>
<dbReference type="Gene3D" id="3.30.60.90">
    <property type="match status" value="2"/>
</dbReference>
<keyword evidence="7" id="KW-0804">Transcription</keyword>
<feature type="region of interest" description="Disordered" evidence="9">
    <location>
        <begin position="491"/>
        <end position="569"/>
    </location>
</feature>
<evidence type="ECO:0000259" key="10">
    <source>
        <dbReference type="PROSITE" id="PS51805"/>
    </source>
</evidence>
<comment type="subcellular location">
    <subcellularLocation>
        <location evidence="1">Nucleus</location>
    </subcellularLocation>
</comment>
<feature type="region of interest" description="Disordered" evidence="9">
    <location>
        <begin position="1"/>
        <end position="26"/>
    </location>
</feature>
<protein>
    <recommendedName>
        <fullName evidence="10">PHD-type domain-containing protein</fullName>
    </recommendedName>
</protein>
<feature type="compositionally biased region" description="Polar residues" evidence="9">
    <location>
        <begin position="248"/>
        <end position="261"/>
    </location>
</feature>
<evidence type="ECO:0000313" key="12">
    <source>
        <dbReference type="Proteomes" id="UP000009138"/>
    </source>
</evidence>
<dbReference type="OrthoDB" id="161570at2759"/>
<dbReference type="RefSeq" id="XP_067513466.1">
    <property type="nucleotide sequence ID" value="XM_067657365.1"/>
</dbReference>
<dbReference type="eggNOG" id="KOG4443">
    <property type="taxonomic scope" value="Eukaryota"/>
</dbReference>
<dbReference type="EMBL" id="CH476733">
    <property type="protein sequence ID" value="EIE78070.1"/>
    <property type="molecule type" value="Genomic_DNA"/>
</dbReference>
<dbReference type="SMART" id="SM00249">
    <property type="entry name" value="PHD"/>
    <property type="match status" value="1"/>
</dbReference>
<dbReference type="InParanoid" id="I1BPE0"/>
<dbReference type="SUPFAM" id="SSF53335">
    <property type="entry name" value="S-adenosyl-L-methionine-dependent methyltransferases"/>
    <property type="match status" value="2"/>
</dbReference>
<dbReference type="InterPro" id="IPR016197">
    <property type="entry name" value="Chromo-like_dom_sf"/>
</dbReference>
<feature type="compositionally biased region" description="Basic and acidic residues" evidence="9">
    <location>
        <begin position="73"/>
        <end position="86"/>
    </location>
</feature>
<keyword evidence="3" id="KW-0677">Repeat</keyword>
<feature type="compositionally biased region" description="Polar residues" evidence="9">
    <location>
        <begin position="8"/>
        <end position="19"/>
    </location>
</feature>
<organism evidence="11 12">
    <name type="scientific">Rhizopus delemar (strain RA 99-880 / ATCC MYA-4621 / FGSC 9543 / NRRL 43880)</name>
    <name type="common">Mucormycosis agent</name>
    <name type="synonym">Rhizopus arrhizus var. delemar</name>
    <dbReference type="NCBI Taxonomy" id="246409"/>
    <lineage>
        <taxon>Eukaryota</taxon>
        <taxon>Fungi</taxon>
        <taxon>Fungi incertae sedis</taxon>
        <taxon>Mucoromycota</taxon>
        <taxon>Mucoromycotina</taxon>
        <taxon>Mucoromycetes</taxon>
        <taxon>Mucorales</taxon>
        <taxon>Mucorineae</taxon>
        <taxon>Rhizopodaceae</taxon>
        <taxon>Rhizopus</taxon>
    </lineage>
</organism>
<dbReference type="GeneID" id="93609746"/>
<feature type="compositionally biased region" description="Basic residues" evidence="9">
    <location>
        <begin position="740"/>
        <end position="757"/>
    </location>
</feature>
<dbReference type="PANTHER" id="PTHR45888">
    <property type="entry name" value="HL01030P-RELATED"/>
    <property type="match status" value="1"/>
</dbReference>
<dbReference type="InterPro" id="IPR008395">
    <property type="entry name" value="Agenet-like_dom"/>
</dbReference>
<proteinExistence type="predicted"/>
<feature type="domain" description="PHD-type" evidence="10">
    <location>
        <begin position="1057"/>
        <end position="1177"/>
    </location>
</feature>
<feature type="compositionally biased region" description="Basic residues" evidence="9">
    <location>
        <begin position="1272"/>
        <end position="1285"/>
    </location>
</feature>
<accession>I1BPE0</accession>
<dbReference type="SUPFAM" id="SSF63748">
    <property type="entry name" value="Tudor/PWWP/MBT"/>
    <property type="match status" value="1"/>
</dbReference>
<dbReference type="InterPro" id="IPR013083">
    <property type="entry name" value="Znf_RING/FYVE/PHD"/>
</dbReference>
<dbReference type="SUPFAM" id="SSF57716">
    <property type="entry name" value="Glucocorticoid receptor-like (DNA-binding domain)"/>
    <property type="match status" value="1"/>
</dbReference>
<dbReference type="Pfam" id="PF05641">
    <property type="entry name" value="Agenet"/>
    <property type="match status" value="1"/>
</dbReference>
<keyword evidence="2" id="KW-0479">Metal-binding</keyword>
<feature type="compositionally biased region" description="Polar residues" evidence="9">
    <location>
        <begin position="221"/>
        <end position="230"/>
    </location>
</feature>
<keyword evidence="6" id="KW-0805">Transcription regulation</keyword>
<evidence type="ECO:0000256" key="3">
    <source>
        <dbReference type="ARBA" id="ARBA00022737"/>
    </source>
</evidence>
<evidence type="ECO:0000313" key="11">
    <source>
        <dbReference type="EMBL" id="EIE78070.1"/>
    </source>
</evidence>
<gene>
    <name evidence="11" type="ORF">RO3G_02774</name>
</gene>
<feature type="region of interest" description="Disordered" evidence="9">
    <location>
        <begin position="1257"/>
        <end position="1287"/>
    </location>
</feature>
<dbReference type="InterPro" id="IPR034732">
    <property type="entry name" value="EPHD"/>
</dbReference>
<dbReference type="InterPro" id="IPR000433">
    <property type="entry name" value="Znf_ZZ"/>
</dbReference>
<dbReference type="GO" id="GO:0008270">
    <property type="term" value="F:zinc ion binding"/>
    <property type="evidence" value="ECO:0007669"/>
    <property type="project" value="UniProtKB-KW"/>
</dbReference>
<dbReference type="InterPro" id="IPR043145">
    <property type="entry name" value="Znf_ZZ_sf"/>
</dbReference>
<feature type="region of interest" description="Disordered" evidence="9">
    <location>
        <begin position="192"/>
        <end position="261"/>
    </location>
</feature>